<evidence type="ECO:0000259" key="6">
    <source>
        <dbReference type="SMART" id="SM01217"/>
    </source>
</evidence>
<reference evidence="7 8" key="1">
    <citation type="submission" date="2019-01" db="EMBL/GenBank/DDBJ databases">
        <authorList>
            <person name="Chen W.-M."/>
        </authorList>
    </citation>
    <scope>NUCLEOTIDE SEQUENCE [LARGE SCALE GENOMIC DNA]</scope>
    <source>
        <strain evidence="7 8">BBQ-12</strain>
    </source>
</reference>
<organism evidence="7 8">
    <name type="scientific">Flavobacterium sufflavum</name>
    <dbReference type="NCBI Taxonomy" id="1921138"/>
    <lineage>
        <taxon>Bacteria</taxon>
        <taxon>Pseudomonadati</taxon>
        <taxon>Bacteroidota</taxon>
        <taxon>Flavobacteriia</taxon>
        <taxon>Flavobacteriales</taxon>
        <taxon>Flavobacteriaceae</taxon>
        <taxon>Flavobacterium</taxon>
    </lineage>
</organism>
<dbReference type="GO" id="GO:0005975">
    <property type="term" value="P:carbohydrate metabolic process"/>
    <property type="evidence" value="ECO:0007669"/>
    <property type="project" value="InterPro"/>
</dbReference>
<sequence length="733" mass="81074">MLMNILKNKLLLLFFCTMIVVTVNAQDSNNSKSVEAKIESIISSLTIEEKVAMCHAQSKFSTPGVERLGIPELWMSDGPHGVRGEINWDNWGYAGWTNDSITAFPALTCLAATFNPNLSKDYGISIGEEARYRKKEVLLGPGVNIYRSPLNGRNFEYMGEDPFLASKMVVPYIQGVQQNGVAACVKHYALNNQELWRGHINVEVSDRALHEIYLPAFKAAVEEGKVWSIMGSYNQFRGQFCGHNNILLNTILKKDWNFDGVVISDWGGVHDTKQAALNGLDIEMGTGTDGLTSSTKNAYDSYYLADPFLKLLKSGEIKEEVVNDKVRRILRLMFRTNMNPNRPFGRMNNQEHIDVARKIAGEGIVLLKNESSFFPVNASKKITIAVIGENATKSMTVGGGSSELKAKTEISPLEGLKKRYKNATIIHAMGYASGPSAYDRVIPSGLDENKLKQEAIEAASKADMVLFFGGLNKNHLQDCEGSDRKEYKLPFGQDELLNEILKVNPNTGVVLISGNAVEMPWISKVKALMQAWYLGSVAGDAIADVISGDVNPSGKLPFSFPKKLSDNAAHSFGELSYPGDSINQYYKEDILVGYRWFDTKKIKPLFAFGEGKSYTTFELSKLDTDKKEYAKNEAILISGNVSNTGNRDGSEVVQVYIGKLNSKVKRAEKELKGFQKIAVKKGSTAAVSISIDVNSLSFYDESISNWNLEKGDYLIYVGNSSNTISKKIKITIK</sequence>
<evidence type="ECO:0000256" key="2">
    <source>
        <dbReference type="ARBA" id="ARBA00022801"/>
    </source>
</evidence>
<accession>A0A3S2U6U6</accession>
<gene>
    <name evidence="7" type="ORF">EOD40_06725</name>
</gene>
<protein>
    <submittedName>
        <fullName evidence="7">Glycosyl hydrolase</fullName>
    </submittedName>
</protein>
<dbReference type="AlphaFoldDB" id="A0A3S2U6U6"/>
<feature type="chain" id="PRO_5018626645" evidence="5">
    <location>
        <begin position="26"/>
        <end position="733"/>
    </location>
</feature>
<dbReference type="EMBL" id="SACJ01000003">
    <property type="protein sequence ID" value="RVT77492.1"/>
    <property type="molecule type" value="Genomic_DNA"/>
</dbReference>
<dbReference type="PANTHER" id="PTHR42715:SF10">
    <property type="entry name" value="BETA-GLUCOSIDASE"/>
    <property type="match status" value="1"/>
</dbReference>
<evidence type="ECO:0000313" key="7">
    <source>
        <dbReference type="EMBL" id="RVT77492.1"/>
    </source>
</evidence>
<keyword evidence="2 4" id="KW-0378">Hydrolase</keyword>
<dbReference type="InterPro" id="IPR036881">
    <property type="entry name" value="Glyco_hydro_3_C_sf"/>
</dbReference>
<dbReference type="InterPro" id="IPR050288">
    <property type="entry name" value="Cellulose_deg_GH3"/>
</dbReference>
<dbReference type="PROSITE" id="PS00775">
    <property type="entry name" value="GLYCOSYL_HYDROL_F3"/>
    <property type="match status" value="1"/>
</dbReference>
<proteinExistence type="inferred from homology"/>
<keyword evidence="4" id="KW-0326">Glycosidase</keyword>
<feature type="signal peptide" evidence="5">
    <location>
        <begin position="1"/>
        <end position="25"/>
    </location>
</feature>
<keyword evidence="3" id="KW-0119">Carbohydrate metabolism</keyword>
<dbReference type="Gene3D" id="3.40.50.1700">
    <property type="entry name" value="Glycoside hydrolase family 3 C-terminal domain"/>
    <property type="match status" value="1"/>
</dbReference>
<evidence type="ECO:0000256" key="4">
    <source>
        <dbReference type="RuleBase" id="RU361161"/>
    </source>
</evidence>
<evidence type="ECO:0000256" key="1">
    <source>
        <dbReference type="ARBA" id="ARBA00005336"/>
    </source>
</evidence>
<evidence type="ECO:0000256" key="5">
    <source>
        <dbReference type="SAM" id="SignalP"/>
    </source>
</evidence>
<dbReference type="SUPFAM" id="SSF51445">
    <property type="entry name" value="(Trans)glycosidases"/>
    <property type="match status" value="1"/>
</dbReference>
<dbReference type="InterPro" id="IPR026891">
    <property type="entry name" value="Fn3-like"/>
</dbReference>
<dbReference type="Pfam" id="PF01915">
    <property type="entry name" value="Glyco_hydro_3_C"/>
    <property type="match status" value="1"/>
</dbReference>
<feature type="domain" description="Fibronectin type III-like" evidence="6">
    <location>
        <begin position="651"/>
        <end position="721"/>
    </location>
</feature>
<dbReference type="Proteomes" id="UP000285211">
    <property type="component" value="Unassembled WGS sequence"/>
</dbReference>
<evidence type="ECO:0000313" key="8">
    <source>
        <dbReference type="Proteomes" id="UP000285211"/>
    </source>
</evidence>
<dbReference type="SMART" id="SM01217">
    <property type="entry name" value="Fn3_like"/>
    <property type="match status" value="1"/>
</dbReference>
<dbReference type="InterPro" id="IPR017853">
    <property type="entry name" value="GH"/>
</dbReference>
<dbReference type="Pfam" id="PF00933">
    <property type="entry name" value="Glyco_hydro_3"/>
    <property type="match status" value="1"/>
</dbReference>
<comment type="caution">
    <text evidence="7">The sequence shown here is derived from an EMBL/GenBank/DDBJ whole genome shotgun (WGS) entry which is preliminary data.</text>
</comment>
<name>A0A3S2U6U6_9FLAO</name>
<dbReference type="InterPro" id="IPR013783">
    <property type="entry name" value="Ig-like_fold"/>
</dbReference>
<dbReference type="Gene3D" id="3.20.20.300">
    <property type="entry name" value="Glycoside hydrolase, family 3, N-terminal domain"/>
    <property type="match status" value="1"/>
</dbReference>
<keyword evidence="5" id="KW-0732">Signal</keyword>
<dbReference type="InterPro" id="IPR036962">
    <property type="entry name" value="Glyco_hydro_3_N_sf"/>
</dbReference>
<dbReference type="InterPro" id="IPR001764">
    <property type="entry name" value="Glyco_hydro_3_N"/>
</dbReference>
<keyword evidence="8" id="KW-1185">Reference proteome</keyword>
<dbReference type="PANTHER" id="PTHR42715">
    <property type="entry name" value="BETA-GLUCOSIDASE"/>
    <property type="match status" value="1"/>
</dbReference>
<dbReference type="Gene3D" id="2.60.40.10">
    <property type="entry name" value="Immunoglobulins"/>
    <property type="match status" value="1"/>
</dbReference>
<dbReference type="Pfam" id="PF14310">
    <property type="entry name" value="Fn3-like"/>
    <property type="match status" value="1"/>
</dbReference>
<dbReference type="FunFam" id="2.60.40.10:FF:000495">
    <property type="entry name" value="Periplasmic beta-glucosidase"/>
    <property type="match status" value="1"/>
</dbReference>
<dbReference type="PRINTS" id="PR00133">
    <property type="entry name" value="GLHYDRLASE3"/>
</dbReference>
<dbReference type="OrthoDB" id="9805821at2"/>
<comment type="similarity">
    <text evidence="1 4">Belongs to the glycosyl hydrolase 3 family.</text>
</comment>
<dbReference type="GO" id="GO:0008422">
    <property type="term" value="F:beta-glucosidase activity"/>
    <property type="evidence" value="ECO:0007669"/>
    <property type="project" value="UniProtKB-ARBA"/>
</dbReference>
<dbReference type="InterPro" id="IPR019800">
    <property type="entry name" value="Glyco_hydro_3_AS"/>
</dbReference>
<dbReference type="InterPro" id="IPR002772">
    <property type="entry name" value="Glyco_hydro_3_C"/>
</dbReference>
<evidence type="ECO:0000256" key="3">
    <source>
        <dbReference type="ARBA" id="ARBA00023277"/>
    </source>
</evidence>
<dbReference type="SUPFAM" id="SSF52279">
    <property type="entry name" value="Beta-D-glucan exohydrolase, C-terminal domain"/>
    <property type="match status" value="1"/>
</dbReference>